<dbReference type="PRINTS" id="PR00081">
    <property type="entry name" value="GDHRDH"/>
</dbReference>
<reference evidence="6 7" key="1">
    <citation type="journal article" date="2015" name="Stand. Genomic Sci.">
        <title>Genomic Encyclopedia of Bacterial and Archaeal Type Strains, Phase III: the genomes of soil and plant-associated and newly described type strains.</title>
        <authorList>
            <person name="Whitman W.B."/>
            <person name="Woyke T."/>
            <person name="Klenk H.P."/>
            <person name="Zhou Y."/>
            <person name="Lilburn T.G."/>
            <person name="Beck B.J."/>
            <person name="De Vos P."/>
            <person name="Vandamme P."/>
            <person name="Eisen J.A."/>
            <person name="Garrity G."/>
            <person name="Hugenholtz P."/>
            <person name="Kyrpides N.C."/>
        </authorList>
    </citation>
    <scope>NUCLEOTIDE SEQUENCE [LARGE SCALE GENOMIC DNA]</scope>
    <source>
        <strain evidence="6 7">CGMCC 1.10685</strain>
    </source>
</reference>
<dbReference type="InterPro" id="IPR002347">
    <property type="entry name" value="SDR_fam"/>
</dbReference>
<evidence type="ECO:0000256" key="1">
    <source>
        <dbReference type="ARBA" id="ARBA00006484"/>
    </source>
</evidence>
<gene>
    <name evidence="5" type="ORF">GO485_25365</name>
    <name evidence="6" type="ORF">IP92_04421</name>
</gene>
<dbReference type="PRINTS" id="PR00080">
    <property type="entry name" value="SDRFAMILY"/>
</dbReference>
<dbReference type="PANTHER" id="PTHR24321">
    <property type="entry name" value="DEHYDROGENASES, SHORT CHAIN"/>
    <property type="match status" value="1"/>
</dbReference>
<dbReference type="FunFam" id="3.40.50.720:FF:000084">
    <property type="entry name" value="Short-chain dehydrogenase reductase"/>
    <property type="match status" value="1"/>
</dbReference>
<sequence length="245" mass="24907">MDFTGKVAIVTGAASGIGLACAQRLAGAGASVVLADIDAAKLEEARVHVAGPGGLPVATAVCDVGSEAQVAGAVAIAHDRFGRLDVVVNNAGMMAFKPIVEQTEDDWLRTLRVDLLGAVFFTKHALLRIGPGGAIVNVASVHAYETEPLVAPYAAAKAALLSLTRSASIEGRPRGIRVNAVVPGAVDTPMLWENPNVKSGVEVIDTKDVGSPDCIAAAVVWLASAEAGFVNGAALAVDGGRLARL</sequence>
<dbReference type="SMART" id="SM00822">
    <property type="entry name" value="PKS_KR"/>
    <property type="match status" value="1"/>
</dbReference>
<dbReference type="Pfam" id="PF13561">
    <property type="entry name" value="adh_short_C2"/>
    <property type="match status" value="1"/>
</dbReference>
<dbReference type="SUPFAM" id="SSF51735">
    <property type="entry name" value="NAD(P)-binding Rossmann-fold domains"/>
    <property type="match status" value="1"/>
</dbReference>
<proteinExistence type="inferred from homology"/>
<dbReference type="AlphaFoldDB" id="A0A562PJ32"/>
<dbReference type="InterPro" id="IPR036291">
    <property type="entry name" value="NAD(P)-bd_dom_sf"/>
</dbReference>
<keyword evidence="8" id="KW-1185">Reference proteome</keyword>
<dbReference type="EMBL" id="CP046904">
    <property type="protein sequence ID" value="QGZ43308.1"/>
    <property type="molecule type" value="Genomic_DNA"/>
</dbReference>
<evidence type="ECO:0000313" key="6">
    <source>
        <dbReference type="EMBL" id="TWI44471.1"/>
    </source>
</evidence>
<organism evidence="6 7">
    <name type="scientific">Pseudoduganella flava</name>
    <dbReference type="NCBI Taxonomy" id="871742"/>
    <lineage>
        <taxon>Bacteria</taxon>
        <taxon>Pseudomonadati</taxon>
        <taxon>Pseudomonadota</taxon>
        <taxon>Betaproteobacteria</taxon>
        <taxon>Burkholderiales</taxon>
        <taxon>Oxalobacteraceae</taxon>
        <taxon>Telluria group</taxon>
        <taxon>Pseudoduganella</taxon>
    </lineage>
</organism>
<evidence type="ECO:0000259" key="4">
    <source>
        <dbReference type="SMART" id="SM00822"/>
    </source>
</evidence>
<dbReference type="Gene3D" id="3.40.50.720">
    <property type="entry name" value="NAD(P)-binding Rossmann-like Domain"/>
    <property type="match status" value="1"/>
</dbReference>
<reference evidence="5 8" key="3">
    <citation type="submission" date="2019-12" db="EMBL/GenBank/DDBJ databases">
        <title>Draft Genome Sequences of Six Type Strains of the Genus Massilia.</title>
        <authorList>
            <person name="Miess H."/>
            <person name="Frediansyah A."/>
            <person name="Goeker M."/>
            <person name="Gross H."/>
        </authorList>
    </citation>
    <scope>NUCLEOTIDE SEQUENCE [LARGE SCALE GENOMIC DNA]</scope>
    <source>
        <strain evidence="5 8">DSM 26639</strain>
    </source>
</reference>
<dbReference type="Proteomes" id="UP000437862">
    <property type="component" value="Chromosome"/>
</dbReference>
<dbReference type="InterPro" id="IPR020904">
    <property type="entry name" value="Sc_DH/Rdtase_CS"/>
</dbReference>
<dbReference type="CDD" id="cd05233">
    <property type="entry name" value="SDR_c"/>
    <property type="match status" value="1"/>
</dbReference>
<evidence type="ECO:0000256" key="2">
    <source>
        <dbReference type="ARBA" id="ARBA00023002"/>
    </source>
</evidence>
<reference evidence="6" key="2">
    <citation type="submission" date="2019-07" db="EMBL/GenBank/DDBJ databases">
        <authorList>
            <person name="Whitman W."/>
            <person name="Huntemann M."/>
            <person name="Clum A."/>
            <person name="Pillay M."/>
            <person name="Palaniappan K."/>
            <person name="Varghese N."/>
            <person name="Mikhailova N."/>
            <person name="Stamatis D."/>
            <person name="Reddy T."/>
            <person name="Daum C."/>
            <person name="Shapiro N."/>
            <person name="Ivanova N."/>
            <person name="Kyrpides N."/>
            <person name="Woyke T."/>
        </authorList>
    </citation>
    <scope>NUCLEOTIDE SEQUENCE</scope>
    <source>
        <strain evidence="6">CGMCC 1.10685</strain>
    </source>
</reference>
<dbReference type="GO" id="GO:0016491">
    <property type="term" value="F:oxidoreductase activity"/>
    <property type="evidence" value="ECO:0007669"/>
    <property type="project" value="UniProtKB-KW"/>
</dbReference>
<evidence type="ECO:0000313" key="8">
    <source>
        <dbReference type="Proteomes" id="UP000437862"/>
    </source>
</evidence>
<comment type="similarity">
    <text evidence="1">Belongs to the short-chain dehydrogenases/reductases (SDR) family.</text>
</comment>
<evidence type="ECO:0000313" key="5">
    <source>
        <dbReference type="EMBL" id="QGZ43308.1"/>
    </source>
</evidence>
<dbReference type="EMBL" id="VLKW01000009">
    <property type="protein sequence ID" value="TWI44471.1"/>
    <property type="molecule type" value="Genomic_DNA"/>
</dbReference>
<dbReference type="OrthoDB" id="9806974at2"/>
<evidence type="ECO:0000256" key="3">
    <source>
        <dbReference type="ARBA" id="ARBA00023027"/>
    </source>
</evidence>
<protein>
    <submittedName>
        <fullName evidence="6">NAD(P)-dependent dehydrogenase (Short-subunit alcohol dehydrogenase family)</fullName>
    </submittedName>
    <submittedName>
        <fullName evidence="5">SDR family oxidoreductase</fullName>
    </submittedName>
</protein>
<dbReference type="PROSITE" id="PS51257">
    <property type="entry name" value="PROKAR_LIPOPROTEIN"/>
    <property type="match status" value="1"/>
</dbReference>
<keyword evidence="3" id="KW-0520">NAD</keyword>
<dbReference type="PROSITE" id="PS00061">
    <property type="entry name" value="ADH_SHORT"/>
    <property type="match status" value="1"/>
</dbReference>
<evidence type="ECO:0000313" key="7">
    <source>
        <dbReference type="Proteomes" id="UP000315112"/>
    </source>
</evidence>
<name>A0A562PJ32_9BURK</name>
<feature type="domain" description="Ketoreductase" evidence="4">
    <location>
        <begin position="6"/>
        <end position="192"/>
    </location>
</feature>
<dbReference type="PANTHER" id="PTHR24321:SF8">
    <property type="entry name" value="ESTRADIOL 17-BETA-DEHYDROGENASE 8-RELATED"/>
    <property type="match status" value="1"/>
</dbReference>
<dbReference type="InterPro" id="IPR057326">
    <property type="entry name" value="KR_dom"/>
</dbReference>
<accession>A0A562PJ32</accession>
<keyword evidence="2" id="KW-0560">Oxidoreductase</keyword>
<dbReference type="Proteomes" id="UP000315112">
    <property type="component" value="Unassembled WGS sequence"/>
</dbReference>